<sequence>MRSSHLWVPIILLSAPRVVTGLQTNPHHQASRREILGGLVSACGAGLVVGGAPQPARSAAAVQDSLDVDAFLRKGVDTGGTMGVSSQAGKSRPETGVFLRDGSDVSRDKKTGDVSAEIVVNGSNGEKMAVFVSYSSPWPLAEGPFYDIECRNQKTSDGAFVQVTTDVGGKTVANIDNAFILENLLAPSGRFSFYGQPTDVKIKKSTTVGDYRIIDLSFATLSQATQTEIPRKAQLVATIPKGSSQAIVLVGSAPAARWNKGSDQQVFSTIESFRAIAAPKSSLKLRRKERNTFSIDENGE</sequence>
<gene>
    <name evidence="3" type="ORF">PSNMU_V1.4_AUG-EV-PASAV3_0112920</name>
</gene>
<feature type="chain" id="PRO_5019140042" evidence="2">
    <location>
        <begin position="22"/>
        <end position="300"/>
    </location>
</feature>
<organism evidence="3 4">
    <name type="scientific">Pseudo-nitzschia multistriata</name>
    <dbReference type="NCBI Taxonomy" id="183589"/>
    <lineage>
        <taxon>Eukaryota</taxon>
        <taxon>Sar</taxon>
        <taxon>Stramenopiles</taxon>
        <taxon>Ochrophyta</taxon>
        <taxon>Bacillariophyta</taxon>
        <taxon>Bacillariophyceae</taxon>
        <taxon>Bacillariophycidae</taxon>
        <taxon>Bacillariales</taxon>
        <taxon>Bacillariaceae</taxon>
        <taxon>Pseudo-nitzschia</taxon>
    </lineage>
</organism>
<evidence type="ECO:0000256" key="1">
    <source>
        <dbReference type="SAM" id="MobiDB-lite"/>
    </source>
</evidence>
<evidence type="ECO:0000313" key="4">
    <source>
        <dbReference type="Proteomes" id="UP000291116"/>
    </source>
</evidence>
<feature type="signal peptide" evidence="2">
    <location>
        <begin position="1"/>
        <end position="21"/>
    </location>
</feature>
<proteinExistence type="predicted"/>
<dbReference type="AlphaFoldDB" id="A0A448ZQ79"/>
<dbReference type="EMBL" id="CAACVS010000628">
    <property type="protein sequence ID" value="VEU44212.1"/>
    <property type="molecule type" value="Genomic_DNA"/>
</dbReference>
<evidence type="ECO:0000256" key="2">
    <source>
        <dbReference type="SAM" id="SignalP"/>
    </source>
</evidence>
<keyword evidence="4" id="KW-1185">Reference proteome</keyword>
<evidence type="ECO:0000313" key="3">
    <source>
        <dbReference type="EMBL" id="VEU44212.1"/>
    </source>
</evidence>
<name>A0A448ZQ79_9STRA</name>
<protein>
    <submittedName>
        <fullName evidence="3">Uncharacterized protein</fullName>
    </submittedName>
</protein>
<dbReference type="OrthoDB" id="39122at2759"/>
<dbReference type="Proteomes" id="UP000291116">
    <property type="component" value="Unassembled WGS sequence"/>
</dbReference>
<feature type="compositionally biased region" description="Basic and acidic residues" evidence="1">
    <location>
        <begin position="101"/>
        <end position="110"/>
    </location>
</feature>
<accession>A0A448ZQ79</accession>
<reference evidence="3 4" key="1">
    <citation type="submission" date="2019-01" db="EMBL/GenBank/DDBJ databases">
        <authorList>
            <person name="Ferrante I. M."/>
        </authorList>
    </citation>
    <scope>NUCLEOTIDE SEQUENCE [LARGE SCALE GENOMIC DNA]</scope>
    <source>
        <strain evidence="3 4">B856</strain>
    </source>
</reference>
<feature type="region of interest" description="Disordered" evidence="1">
    <location>
        <begin position="82"/>
        <end position="110"/>
    </location>
</feature>
<keyword evidence="2" id="KW-0732">Signal</keyword>